<evidence type="ECO:0000256" key="6">
    <source>
        <dbReference type="NCBIfam" id="TIGR03333"/>
    </source>
</evidence>
<evidence type="ECO:0000313" key="8">
    <source>
        <dbReference type="Proteomes" id="UP001500782"/>
    </source>
</evidence>
<dbReference type="InterPro" id="IPR050582">
    <property type="entry name" value="HAD-like_SerB"/>
</dbReference>
<proteinExistence type="inferred from homology"/>
<evidence type="ECO:0000256" key="3">
    <source>
        <dbReference type="ARBA" id="ARBA00022801"/>
    </source>
</evidence>
<dbReference type="EMBL" id="BAAADJ010000063">
    <property type="protein sequence ID" value="GAA0344788.1"/>
    <property type="molecule type" value="Genomic_DNA"/>
</dbReference>
<organism evidence="7 8">
    <name type="scientific">Bacillus carboniphilus</name>
    <dbReference type="NCBI Taxonomy" id="86663"/>
    <lineage>
        <taxon>Bacteria</taxon>
        <taxon>Bacillati</taxon>
        <taxon>Bacillota</taxon>
        <taxon>Bacilli</taxon>
        <taxon>Bacillales</taxon>
        <taxon>Bacillaceae</taxon>
        <taxon>Bacillus</taxon>
    </lineage>
</organism>
<dbReference type="PANTHER" id="PTHR43344">
    <property type="entry name" value="PHOSPHOSERINE PHOSPHATASE"/>
    <property type="match status" value="1"/>
</dbReference>
<dbReference type="InterPro" id="IPR036412">
    <property type="entry name" value="HAD-like_sf"/>
</dbReference>
<dbReference type="NCBIfam" id="TIGR03333">
    <property type="entry name" value="salvage_mtnX"/>
    <property type="match status" value="1"/>
</dbReference>
<dbReference type="HAMAP" id="MF_01680">
    <property type="entry name" value="Salvage_MtnX"/>
    <property type="match status" value="1"/>
</dbReference>
<dbReference type="InterPro" id="IPR006384">
    <property type="entry name" value="HAD_hydro_PyrdxlP_Pase-like"/>
</dbReference>
<comment type="function">
    <text evidence="5">Dephosphorylates 2-hydroxy-3-keto-5-methylthiopentenyl-1-phosphate (HK-MTPenyl-1-P) yielding 1,2-dihydroxy-3-keto-5-methylthiopentene (DHK-MTPene).</text>
</comment>
<dbReference type="PANTHER" id="PTHR43344:SF21">
    <property type="entry name" value="POLYOL PHOSPHATE PHOSPHATASE PYP1"/>
    <property type="match status" value="1"/>
</dbReference>
<sequence length="220" mass="24935">MSKPIIFCDFDGTITNTDNIIAIMKRFAPPEWNAIKDDVLSQTISVKEGVGKMFSLLPTSAKEEIIDFILGHAKIRDGFKEFVSFTREHDIPLFIVSGGIDFFVYPLLQEFGPFSGIYCNESNFDGETIEILWPHTCDDQCSNHCGCCKPSILRKLASTNQRTIVIGDSITDLQIAKQADHVFARDFLLEKCKELKLPHTPFESFFECITQLEKELEVQV</sequence>
<reference evidence="8" key="1">
    <citation type="journal article" date="2019" name="Int. J. Syst. Evol. Microbiol.">
        <title>The Global Catalogue of Microorganisms (GCM) 10K type strain sequencing project: providing services to taxonomists for standard genome sequencing and annotation.</title>
        <authorList>
            <consortium name="The Broad Institute Genomics Platform"/>
            <consortium name="The Broad Institute Genome Sequencing Center for Infectious Disease"/>
            <person name="Wu L."/>
            <person name="Ma J."/>
        </authorList>
    </citation>
    <scope>NUCLEOTIDE SEQUENCE [LARGE SCALE GENOMIC DNA]</scope>
    <source>
        <strain evidence="8">JCM 9731</strain>
    </source>
</reference>
<comment type="pathway">
    <text evidence="5">Amino-acid biosynthesis; L-methionine biosynthesis via salvage pathway; L-methionine from S-methyl-5-thio-alpha-D-ribose 1-phosphate: step 4/6.</text>
</comment>
<dbReference type="Pfam" id="PF12710">
    <property type="entry name" value="HAD"/>
    <property type="match status" value="1"/>
</dbReference>
<dbReference type="NCBIfam" id="TIGR01488">
    <property type="entry name" value="HAD-SF-IB"/>
    <property type="match status" value="1"/>
</dbReference>
<comment type="similarity">
    <text evidence="5">Belongs to the HAD-like hydrolase superfamily. MtnX family.</text>
</comment>
<dbReference type="RefSeq" id="WP_343803021.1">
    <property type="nucleotide sequence ID" value="NZ_BAAADJ010000063.1"/>
</dbReference>
<evidence type="ECO:0000313" key="7">
    <source>
        <dbReference type="EMBL" id="GAA0344788.1"/>
    </source>
</evidence>
<dbReference type="Gene3D" id="3.90.1470.20">
    <property type="match status" value="1"/>
</dbReference>
<dbReference type="CDD" id="cd07524">
    <property type="entry name" value="HAD_Pase"/>
    <property type="match status" value="1"/>
</dbReference>
<dbReference type="EC" id="3.1.3.87" evidence="5 6"/>
<dbReference type="NCBIfam" id="NF007103">
    <property type="entry name" value="PRK09552.1"/>
    <property type="match status" value="1"/>
</dbReference>
<keyword evidence="8" id="KW-1185">Reference proteome</keyword>
<comment type="catalytic activity">
    <reaction evidence="5">
        <text>2-hydroxy-5-methylsulfanyl-3-oxopent-1-enyl phosphate + H2O = 1,2-dihydroxy-5-(methylsulfanyl)pent-1-en-3-one + phosphate</text>
        <dbReference type="Rhea" id="RHEA:14481"/>
        <dbReference type="ChEBI" id="CHEBI:15377"/>
        <dbReference type="ChEBI" id="CHEBI:43474"/>
        <dbReference type="ChEBI" id="CHEBI:49252"/>
        <dbReference type="ChEBI" id="CHEBI:59505"/>
        <dbReference type="EC" id="3.1.3.87"/>
    </reaction>
</comment>
<dbReference type="Gene3D" id="3.40.50.1000">
    <property type="entry name" value="HAD superfamily/HAD-like"/>
    <property type="match status" value="1"/>
</dbReference>
<dbReference type="NCBIfam" id="TIGR01489">
    <property type="entry name" value="DKMTPPase-SF"/>
    <property type="match status" value="1"/>
</dbReference>
<name>A0ABP3GHS0_9BACI</name>
<keyword evidence="4 5" id="KW-0486">Methionine biosynthesis</keyword>
<accession>A0ABP3GHS0</accession>
<dbReference type="SUPFAM" id="SSF56784">
    <property type="entry name" value="HAD-like"/>
    <property type="match status" value="1"/>
</dbReference>
<dbReference type="InterPro" id="IPR017718">
    <property type="entry name" value="HAD-SF_hydro_IB_MtnX"/>
</dbReference>
<evidence type="ECO:0000256" key="1">
    <source>
        <dbReference type="ARBA" id="ARBA00009184"/>
    </source>
</evidence>
<dbReference type="InterPro" id="IPR023214">
    <property type="entry name" value="HAD_sf"/>
</dbReference>
<gene>
    <name evidence="5 7" type="primary">mtnX</name>
    <name evidence="7" type="ORF">GCM10008967_39000</name>
</gene>
<evidence type="ECO:0000256" key="5">
    <source>
        <dbReference type="HAMAP-Rule" id="MF_01680"/>
    </source>
</evidence>
<comment type="caution">
    <text evidence="7">The sequence shown here is derived from an EMBL/GenBank/DDBJ whole genome shotgun (WGS) entry which is preliminary data.</text>
</comment>
<keyword evidence="2 5" id="KW-0028">Amino-acid biosynthesis</keyword>
<comment type="similarity">
    <text evidence="1">Belongs to the HAD-like hydrolase superfamily. SerB family.</text>
</comment>
<protein>
    <recommendedName>
        <fullName evidence="5 6">2-hydroxy-3-keto-5-methylthiopentenyl-1-phosphate phosphatase</fullName>
        <shortName evidence="5">HK-MTPenyl-1-P phosphatase</shortName>
        <ecNumber evidence="5 6">3.1.3.87</ecNumber>
    </recommendedName>
</protein>
<dbReference type="Proteomes" id="UP001500782">
    <property type="component" value="Unassembled WGS sequence"/>
</dbReference>
<evidence type="ECO:0000256" key="2">
    <source>
        <dbReference type="ARBA" id="ARBA00022605"/>
    </source>
</evidence>
<keyword evidence="3 5" id="KW-0378">Hydrolase</keyword>
<evidence type="ECO:0000256" key="4">
    <source>
        <dbReference type="ARBA" id="ARBA00023167"/>
    </source>
</evidence>